<keyword evidence="2" id="KW-0489">Methyltransferase</keyword>
<feature type="domain" description="Type II methyltransferase M.TaqI-like" evidence="8">
    <location>
        <begin position="39"/>
        <end position="203"/>
    </location>
</feature>
<dbReference type="EMBL" id="MXAP01000029">
    <property type="protein sequence ID" value="OPH39632.1"/>
    <property type="molecule type" value="Genomic_DNA"/>
</dbReference>
<dbReference type="EC" id="2.1.1.72" evidence="1"/>
<dbReference type="PANTHER" id="PTHR33841:SF1">
    <property type="entry name" value="DNA METHYLTRANSFERASE A"/>
    <property type="match status" value="1"/>
</dbReference>
<proteinExistence type="predicted"/>
<dbReference type="GO" id="GO:0016787">
    <property type="term" value="F:hydrolase activity"/>
    <property type="evidence" value="ECO:0007669"/>
    <property type="project" value="UniProtKB-KW"/>
</dbReference>
<dbReference type="PROSITE" id="PS00092">
    <property type="entry name" value="N6_MTASE"/>
    <property type="match status" value="1"/>
</dbReference>
<evidence type="ECO:0000313" key="10">
    <source>
        <dbReference type="EMBL" id="OPH39632.1"/>
    </source>
</evidence>
<dbReference type="Gene3D" id="3.40.50.150">
    <property type="entry name" value="Vaccinia Virus protein VP39"/>
    <property type="match status" value="1"/>
</dbReference>
<dbReference type="GO" id="GO:0009007">
    <property type="term" value="F:site-specific DNA-methyltransferase (adenine-specific) activity"/>
    <property type="evidence" value="ECO:0007669"/>
    <property type="project" value="UniProtKB-EC"/>
</dbReference>
<dbReference type="InterPro" id="IPR011639">
    <property type="entry name" value="MethylTrfase_TaqI-like_dom"/>
</dbReference>
<keyword evidence="11" id="KW-0378">Hydrolase</keyword>
<evidence type="ECO:0000256" key="2">
    <source>
        <dbReference type="ARBA" id="ARBA00022603"/>
    </source>
</evidence>
<dbReference type="Pfam" id="PF07669">
    <property type="entry name" value="Eco57I"/>
    <property type="match status" value="1"/>
</dbReference>
<dbReference type="EMBL" id="UGQF01000001">
    <property type="protein sequence ID" value="STZ03237.1"/>
    <property type="molecule type" value="Genomic_DNA"/>
</dbReference>
<dbReference type="PANTHER" id="PTHR33841">
    <property type="entry name" value="DNA METHYLTRANSFERASE YEEA-RELATED"/>
    <property type="match status" value="1"/>
</dbReference>
<gene>
    <name evidence="10" type="ORF">B5J93_03060</name>
    <name evidence="11" type="ORF">NCTC11012_01476</name>
</gene>
<dbReference type="Proteomes" id="UP000254618">
    <property type="component" value="Unassembled WGS sequence"/>
</dbReference>
<dbReference type="GO" id="GO:0009307">
    <property type="term" value="P:DNA restriction-modification system"/>
    <property type="evidence" value="ECO:0007669"/>
    <property type="project" value="UniProtKB-KW"/>
</dbReference>
<reference evidence="10 12" key="1">
    <citation type="submission" date="2017-03" db="EMBL/GenBank/DDBJ databases">
        <title>Draft genome sequence of Moraxella equi CCUG 4950T type strain.</title>
        <authorList>
            <person name="Salva-Serra F."/>
            <person name="Engstrom-Jakobsson H."/>
            <person name="Thorell K."/>
            <person name="Jaen-Luchoro D."/>
            <person name="Gonzales-Siles L."/>
            <person name="Karlsson R."/>
            <person name="Yazdan S."/>
            <person name="Boulund F."/>
            <person name="Johnning A."/>
            <person name="Engstrand L."/>
            <person name="Kristiansson E."/>
            <person name="Moore E."/>
        </authorList>
    </citation>
    <scope>NUCLEOTIDE SEQUENCE [LARGE SCALE GENOMIC DNA]</scope>
    <source>
        <strain evidence="10 12">CCUG 4950</strain>
    </source>
</reference>
<dbReference type="InterPro" id="IPR002052">
    <property type="entry name" value="DNA_methylase_N6_adenine_CS"/>
</dbReference>
<evidence type="ECO:0000256" key="3">
    <source>
        <dbReference type="ARBA" id="ARBA00022679"/>
    </source>
</evidence>
<evidence type="ECO:0000259" key="8">
    <source>
        <dbReference type="Pfam" id="PF07669"/>
    </source>
</evidence>
<sequence>MNEALNYLIDEHHYIDELESKLTDSSLTYQNISNHILENNLFGVDINSESVEIAKLSLWLRTAEPHRKLSNLNQNIKCGNSLIDDDTVAGDKAFDWQKEFPKVFEKGGFDVVIGNPPYFNVQTLGAKSSIVHYLQNEYDSIWQDKSDILFYFIKKAMQISKDKIGYIVSNAFLFSDKAQKLRNEIITDNRLSTVVNFERYMIFEDASITSCVILFEKDKDKTKVFLLKDKNYEITDIANFIDDDKNAFEVNFEMNNVFALVNDKIAKINQKIDGSHRQLQDIILIGKGMETACNSVFSFDYFPKQFPKEFIRKQMIGENINPYRLNSSENYLLYSENVDNFDDLPKSIQEHLISNQDILKNRATVKNEGRIWYRYARPMHKDCYHLNKIWCSYRSSKNAFVLDESSDYIGLTNTTVIFDTNADIDLKYLLSILNSKLFSFVISPLESKRVVAFLNFLQVGLVNFPFQKY</sequence>
<keyword evidence="6" id="KW-0238">DNA-binding</keyword>
<dbReference type="AlphaFoldDB" id="A0A378QQT3"/>
<dbReference type="InterPro" id="IPR025931">
    <property type="entry name" value="TaqI_C"/>
</dbReference>
<organism evidence="11 13">
    <name type="scientific">Moraxella equi</name>
    <dbReference type="NCBI Taxonomy" id="60442"/>
    <lineage>
        <taxon>Bacteria</taxon>
        <taxon>Pseudomonadati</taxon>
        <taxon>Pseudomonadota</taxon>
        <taxon>Gammaproteobacteria</taxon>
        <taxon>Moraxellales</taxon>
        <taxon>Moraxellaceae</taxon>
        <taxon>Moraxella</taxon>
    </lineage>
</organism>
<dbReference type="GO" id="GO:0003677">
    <property type="term" value="F:DNA binding"/>
    <property type="evidence" value="ECO:0007669"/>
    <property type="project" value="UniProtKB-KW"/>
</dbReference>
<evidence type="ECO:0000256" key="1">
    <source>
        <dbReference type="ARBA" id="ARBA00011900"/>
    </source>
</evidence>
<feature type="domain" description="TaqI-like C-terminal specificity" evidence="9">
    <location>
        <begin position="316"/>
        <end position="465"/>
    </location>
</feature>
<keyword evidence="4" id="KW-0949">S-adenosyl-L-methionine</keyword>
<evidence type="ECO:0000256" key="5">
    <source>
        <dbReference type="ARBA" id="ARBA00022747"/>
    </source>
</evidence>
<reference evidence="11 13" key="2">
    <citation type="submission" date="2018-06" db="EMBL/GenBank/DDBJ databases">
        <authorList>
            <consortium name="Pathogen Informatics"/>
            <person name="Doyle S."/>
        </authorList>
    </citation>
    <scope>NUCLEOTIDE SEQUENCE [LARGE SCALE GENOMIC DNA]</scope>
    <source>
        <strain evidence="11 13">NCTC11012</strain>
    </source>
</reference>
<evidence type="ECO:0000313" key="12">
    <source>
        <dbReference type="Proteomes" id="UP000190777"/>
    </source>
</evidence>
<dbReference type="SUPFAM" id="SSF53335">
    <property type="entry name" value="S-adenosyl-L-methionine-dependent methyltransferases"/>
    <property type="match status" value="1"/>
</dbReference>
<evidence type="ECO:0000313" key="11">
    <source>
        <dbReference type="EMBL" id="STZ03237.1"/>
    </source>
</evidence>
<evidence type="ECO:0000256" key="6">
    <source>
        <dbReference type="ARBA" id="ARBA00023125"/>
    </source>
</evidence>
<keyword evidence="3" id="KW-0808">Transferase</keyword>
<evidence type="ECO:0000256" key="4">
    <source>
        <dbReference type="ARBA" id="ARBA00022691"/>
    </source>
</evidence>
<evidence type="ECO:0000259" key="9">
    <source>
        <dbReference type="Pfam" id="PF12950"/>
    </source>
</evidence>
<dbReference type="GO" id="GO:0032259">
    <property type="term" value="P:methylation"/>
    <property type="evidence" value="ECO:0007669"/>
    <property type="project" value="UniProtKB-KW"/>
</dbReference>
<dbReference type="InterPro" id="IPR050953">
    <property type="entry name" value="N4_N6_ade-DNA_methylase"/>
</dbReference>
<dbReference type="Proteomes" id="UP000190777">
    <property type="component" value="Unassembled WGS sequence"/>
</dbReference>
<name>A0A378QQT3_9GAMM</name>
<evidence type="ECO:0000256" key="7">
    <source>
        <dbReference type="ARBA" id="ARBA00047942"/>
    </source>
</evidence>
<accession>A0A378QQT3</accession>
<keyword evidence="5" id="KW-0680">Restriction system</keyword>
<dbReference type="InterPro" id="IPR029063">
    <property type="entry name" value="SAM-dependent_MTases_sf"/>
</dbReference>
<dbReference type="Pfam" id="PF12950">
    <property type="entry name" value="TaqI_C"/>
    <property type="match status" value="1"/>
</dbReference>
<evidence type="ECO:0000313" key="13">
    <source>
        <dbReference type="Proteomes" id="UP000254618"/>
    </source>
</evidence>
<comment type="catalytic activity">
    <reaction evidence="7">
        <text>a 2'-deoxyadenosine in DNA + S-adenosyl-L-methionine = an N(6)-methyl-2'-deoxyadenosine in DNA + S-adenosyl-L-homocysteine + H(+)</text>
        <dbReference type="Rhea" id="RHEA:15197"/>
        <dbReference type="Rhea" id="RHEA-COMP:12418"/>
        <dbReference type="Rhea" id="RHEA-COMP:12419"/>
        <dbReference type="ChEBI" id="CHEBI:15378"/>
        <dbReference type="ChEBI" id="CHEBI:57856"/>
        <dbReference type="ChEBI" id="CHEBI:59789"/>
        <dbReference type="ChEBI" id="CHEBI:90615"/>
        <dbReference type="ChEBI" id="CHEBI:90616"/>
        <dbReference type="EC" id="2.1.1.72"/>
    </reaction>
</comment>
<keyword evidence="12" id="KW-1185">Reference proteome</keyword>
<protein>
    <recommendedName>
        <fullName evidence="1">site-specific DNA-methyltransferase (adenine-specific)</fullName>
        <ecNumber evidence="1">2.1.1.72</ecNumber>
    </recommendedName>
</protein>